<dbReference type="SUPFAM" id="SSF52172">
    <property type="entry name" value="CheY-like"/>
    <property type="match status" value="1"/>
</dbReference>
<dbReference type="InterPro" id="IPR001789">
    <property type="entry name" value="Sig_transdc_resp-reg_receiver"/>
</dbReference>
<evidence type="ECO:0000256" key="1">
    <source>
        <dbReference type="ARBA" id="ARBA00022553"/>
    </source>
</evidence>
<reference evidence="5" key="1">
    <citation type="submission" date="2023-07" db="EMBL/GenBank/DDBJ databases">
        <title>Whole genome sequence analysis of rice epiphytic Sphingomonas sanguinis OsEp_Plm_15B2.</title>
        <authorList>
            <person name="Sahu K.P."/>
            <person name="Asharani P."/>
            <person name="Reddy B."/>
            <person name="Kumar A."/>
        </authorList>
    </citation>
    <scope>NUCLEOTIDE SEQUENCE [LARGE SCALE GENOMIC DNA]</scope>
    <source>
        <strain evidence="5">OsEp_Plm_15B2</strain>
    </source>
</reference>
<dbReference type="PANTHER" id="PTHR44591">
    <property type="entry name" value="STRESS RESPONSE REGULATOR PROTEIN 1"/>
    <property type="match status" value="1"/>
</dbReference>
<keyword evidence="5" id="KW-1185">Reference proteome</keyword>
<dbReference type="EMBL" id="JAOBTW010000001">
    <property type="protein sequence ID" value="MDZ7280791.1"/>
    <property type="molecule type" value="Genomic_DNA"/>
</dbReference>
<proteinExistence type="predicted"/>
<sequence length="122" mass="13741">MPIGSKTILIVEDEALVRFDLIDFFAHAGWRVFDAENADEAIRLLDAHDEIRVVLTDVQMPGSMDGVKLAHYVRERFPPAVLFVVSGNVPIPKSELPARATFLPKPFDPYRLLRQIEEVAQA</sequence>
<comment type="caution">
    <text evidence="4">The sequence shown here is derived from an EMBL/GenBank/DDBJ whole genome shotgun (WGS) entry which is preliminary data.</text>
</comment>
<accession>A0ABU5LM23</accession>
<dbReference type="PROSITE" id="PS50110">
    <property type="entry name" value="RESPONSE_REGULATORY"/>
    <property type="match status" value="1"/>
</dbReference>
<feature type="modified residue" description="4-aspartylphosphate" evidence="2">
    <location>
        <position position="57"/>
    </location>
</feature>
<evidence type="ECO:0000259" key="3">
    <source>
        <dbReference type="PROSITE" id="PS50110"/>
    </source>
</evidence>
<organism evidence="4 5">
    <name type="scientific">Sphingomonas sanguinis</name>
    <dbReference type="NCBI Taxonomy" id="33051"/>
    <lineage>
        <taxon>Bacteria</taxon>
        <taxon>Pseudomonadati</taxon>
        <taxon>Pseudomonadota</taxon>
        <taxon>Alphaproteobacteria</taxon>
        <taxon>Sphingomonadales</taxon>
        <taxon>Sphingomonadaceae</taxon>
        <taxon>Sphingomonas</taxon>
    </lineage>
</organism>
<dbReference type="SMART" id="SM00448">
    <property type="entry name" value="REC"/>
    <property type="match status" value="1"/>
</dbReference>
<dbReference type="InterPro" id="IPR011006">
    <property type="entry name" value="CheY-like_superfamily"/>
</dbReference>
<dbReference type="InterPro" id="IPR050595">
    <property type="entry name" value="Bact_response_regulator"/>
</dbReference>
<dbReference type="Gene3D" id="3.40.50.2300">
    <property type="match status" value="1"/>
</dbReference>
<dbReference type="Proteomes" id="UP001292182">
    <property type="component" value="Unassembled WGS sequence"/>
</dbReference>
<dbReference type="PANTHER" id="PTHR44591:SF21">
    <property type="entry name" value="TWO-COMPONENT RESPONSE REGULATOR"/>
    <property type="match status" value="1"/>
</dbReference>
<evidence type="ECO:0000256" key="2">
    <source>
        <dbReference type="PROSITE-ProRule" id="PRU00169"/>
    </source>
</evidence>
<dbReference type="Pfam" id="PF00072">
    <property type="entry name" value="Response_reg"/>
    <property type="match status" value="1"/>
</dbReference>
<evidence type="ECO:0000313" key="5">
    <source>
        <dbReference type="Proteomes" id="UP001292182"/>
    </source>
</evidence>
<feature type="domain" description="Response regulatory" evidence="3">
    <location>
        <begin position="7"/>
        <end position="120"/>
    </location>
</feature>
<evidence type="ECO:0000313" key="4">
    <source>
        <dbReference type="EMBL" id="MDZ7280791.1"/>
    </source>
</evidence>
<gene>
    <name evidence="4" type="ORF">N4G62_01965</name>
</gene>
<name>A0ABU5LM23_9SPHN</name>
<keyword evidence="1 2" id="KW-0597">Phosphoprotein</keyword>
<dbReference type="RefSeq" id="WP_322538368.1">
    <property type="nucleotide sequence ID" value="NZ_JAOBTW010000001.1"/>
</dbReference>
<protein>
    <submittedName>
        <fullName evidence="4">Response regulator</fullName>
    </submittedName>
</protein>